<dbReference type="AlphaFoldDB" id="A0A975GW73"/>
<proteinExistence type="predicted"/>
<protein>
    <submittedName>
        <fullName evidence="1">Uncharacterized protein</fullName>
    </submittedName>
</protein>
<reference evidence="1" key="1">
    <citation type="submission" date="2020-09" db="EMBL/GenBank/DDBJ databases">
        <title>Brevundimonas sp. LVF2 isolated from a puddle in Goettingen, Germany.</title>
        <authorList>
            <person name="Friedrich I."/>
            <person name="Klassen A."/>
            <person name="Hannes N."/>
            <person name="Schneider D."/>
            <person name="Hertel R."/>
            <person name="Daniel R."/>
        </authorList>
    </citation>
    <scope>NUCLEOTIDE SEQUENCE</scope>
    <source>
        <strain evidence="1">LVF2</strain>
    </source>
</reference>
<organism evidence="1 2">
    <name type="scientific">Brevundimonas goettingensis</name>
    <dbReference type="NCBI Taxonomy" id="2774190"/>
    <lineage>
        <taxon>Bacteria</taxon>
        <taxon>Pseudomonadati</taxon>
        <taxon>Pseudomonadota</taxon>
        <taxon>Alphaproteobacteria</taxon>
        <taxon>Caulobacterales</taxon>
        <taxon>Caulobacteraceae</taxon>
        <taxon>Brevundimonas</taxon>
    </lineage>
</organism>
<dbReference type="KEGG" id="bgoe:IFJ75_05355"/>
<dbReference type="RefSeq" id="WP_207931604.1">
    <property type="nucleotide sequence ID" value="NZ_CP062222.1"/>
</dbReference>
<evidence type="ECO:0000313" key="2">
    <source>
        <dbReference type="Proteomes" id="UP000663918"/>
    </source>
</evidence>
<gene>
    <name evidence="1" type="ORF">IFJ75_05355</name>
</gene>
<keyword evidence="2" id="KW-1185">Reference proteome</keyword>
<dbReference type="EMBL" id="CP062222">
    <property type="protein sequence ID" value="QTC92321.1"/>
    <property type="molecule type" value="Genomic_DNA"/>
</dbReference>
<sequence>MVENAEFAIQLTGGPSNDWLWSVLDENGSTVSKGVAGLQEQARREAEIVAGSLSVFRRVTRGGW</sequence>
<dbReference type="Proteomes" id="UP000663918">
    <property type="component" value="Chromosome"/>
</dbReference>
<name>A0A975GW73_9CAUL</name>
<evidence type="ECO:0000313" key="1">
    <source>
        <dbReference type="EMBL" id="QTC92321.1"/>
    </source>
</evidence>
<accession>A0A975GW73</accession>